<dbReference type="CDD" id="cd03801">
    <property type="entry name" value="GT4_PimA-like"/>
    <property type="match status" value="1"/>
</dbReference>
<accession>A0ABW2JK83</accession>
<dbReference type="PANTHER" id="PTHR45947">
    <property type="entry name" value="SULFOQUINOVOSYL TRANSFERASE SQD2"/>
    <property type="match status" value="1"/>
</dbReference>
<keyword evidence="5" id="KW-1185">Reference proteome</keyword>
<gene>
    <name evidence="4" type="ORF">ACFQVC_16350</name>
</gene>
<dbReference type="GO" id="GO:0016757">
    <property type="term" value="F:glycosyltransferase activity"/>
    <property type="evidence" value="ECO:0007669"/>
    <property type="project" value="UniProtKB-KW"/>
</dbReference>
<dbReference type="RefSeq" id="WP_381831156.1">
    <property type="nucleotide sequence ID" value="NZ_JBHTCF010000006.1"/>
</dbReference>
<comment type="caution">
    <text evidence="4">The sequence shown here is derived from an EMBL/GenBank/DDBJ whole genome shotgun (WGS) entry which is preliminary data.</text>
</comment>
<reference evidence="5" key="1">
    <citation type="journal article" date="2019" name="Int. J. Syst. Evol. Microbiol.">
        <title>The Global Catalogue of Microorganisms (GCM) 10K type strain sequencing project: providing services to taxonomists for standard genome sequencing and annotation.</title>
        <authorList>
            <consortium name="The Broad Institute Genomics Platform"/>
            <consortium name="The Broad Institute Genome Sequencing Center for Infectious Disease"/>
            <person name="Wu L."/>
            <person name="Ma J."/>
        </authorList>
    </citation>
    <scope>NUCLEOTIDE SEQUENCE [LARGE SCALE GENOMIC DNA]</scope>
    <source>
        <strain evidence="5">SYNS20</strain>
    </source>
</reference>
<evidence type="ECO:0000313" key="5">
    <source>
        <dbReference type="Proteomes" id="UP001596523"/>
    </source>
</evidence>
<dbReference type="Pfam" id="PF13439">
    <property type="entry name" value="Glyco_transf_4"/>
    <property type="match status" value="1"/>
</dbReference>
<dbReference type="Gene3D" id="3.40.50.2000">
    <property type="entry name" value="Glycogen Phosphorylase B"/>
    <property type="match status" value="2"/>
</dbReference>
<dbReference type="Pfam" id="PF13692">
    <property type="entry name" value="Glyco_trans_1_4"/>
    <property type="match status" value="1"/>
</dbReference>
<dbReference type="EMBL" id="JBHTCF010000006">
    <property type="protein sequence ID" value="MFC7305785.1"/>
    <property type="molecule type" value="Genomic_DNA"/>
</dbReference>
<evidence type="ECO:0000313" key="4">
    <source>
        <dbReference type="EMBL" id="MFC7305785.1"/>
    </source>
</evidence>
<dbReference type="SUPFAM" id="SSF53756">
    <property type="entry name" value="UDP-Glycosyltransferase/glycogen phosphorylase"/>
    <property type="match status" value="1"/>
</dbReference>
<protein>
    <submittedName>
        <fullName evidence="4">Glycosyltransferase family 4 protein</fullName>
        <ecNumber evidence="4">2.4.-.-</ecNumber>
    </submittedName>
</protein>
<dbReference type="PANTHER" id="PTHR45947:SF13">
    <property type="entry name" value="TRANSFERASE"/>
    <property type="match status" value="1"/>
</dbReference>
<keyword evidence="1 4" id="KW-0328">Glycosyltransferase</keyword>
<evidence type="ECO:0000256" key="1">
    <source>
        <dbReference type="ARBA" id="ARBA00022676"/>
    </source>
</evidence>
<feature type="domain" description="Glycosyltransferase subfamily 4-like N-terminal" evidence="3">
    <location>
        <begin position="18"/>
        <end position="200"/>
    </location>
</feature>
<evidence type="ECO:0000256" key="2">
    <source>
        <dbReference type="ARBA" id="ARBA00022679"/>
    </source>
</evidence>
<dbReference type="InterPro" id="IPR050194">
    <property type="entry name" value="Glycosyltransferase_grp1"/>
</dbReference>
<dbReference type="EC" id="2.4.-.-" evidence="4"/>
<sequence>MTLRIAVVHSFYRMSVPGGENIVPVDQVAALRRAGHDVHLVSVGTDDVQDRPLHALRCAASVATGRGRSPLDALRALAPDVVHVHNLFPNYGRSWADGWPGPLVTTLHNYRPLCANAVLYRDGATCTRCPDGDRWAGLRHGCYRDSRPATLPLAWANRGGPAADPLLRRADRVIVLSELARATYEKAGLAAGKMTLIPNFAPDAGSSLRAADPPWVYVGKLIPEKGILDLLRRWPADQPLDVIGSGPLEADCRAAAPARVRFLGALPRTEVQQLLPRYQGLVFPGRCYEGAVPQVYCEALAAGVPVLGLEGSAVPLAVRAEGTGMTASWDEPLAGLLHTAAARFPGLRAHCRTVYESSYAESVWLERMERLYSGLCGADRAAARRRPAGDPV</sequence>
<dbReference type="Proteomes" id="UP001596523">
    <property type="component" value="Unassembled WGS sequence"/>
</dbReference>
<proteinExistence type="predicted"/>
<keyword evidence="2 4" id="KW-0808">Transferase</keyword>
<name>A0ABW2JK83_9ACTN</name>
<evidence type="ECO:0000259" key="3">
    <source>
        <dbReference type="Pfam" id="PF13439"/>
    </source>
</evidence>
<dbReference type="InterPro" id="IPR028098">
    <property type="entry name" value="Glyco_trans_4-like_N"/>
</dbReference>
<organism evidence="4 5">
    <name type="scientific">Streptomyces monticola</name>
    <dbReference type="NCBI Taxonomy" id="2666263"/>
    <lineage>
        <taxon>Bacteria</taxon>
        <taxon>Bacillati</taxon>
        <taxon>Actinomycetota</taxon>
        <taxon>Actinomycetes</taxon>
        <taxon>Kitasatosporales</taxon>
        <taxon>Streptomycetaceae</taxon>
        <taxon>Streptomyces</taxon>
    </lineage>
</organism>